<keyword evidence="5" id="KW-1185">Reference proteome</keyword>
<dbReference type="OrthoDB" id="8038273at2759"/>
<dbReference type="InterPro" id="IPR004210">
    <property type="entry name" value="BESS_motif"/>
</dbReference>
<keyword evidence="1" id="KW-0539">Nucleus</keyword>
<dbReference type="AlphaFoldDB" id="A0A9P0GAI5"/>
<feature type="region of interest" description="Disordered" evidence="2">
    <location>
        <begin position="40"/>
        <end position="60"/>
    </location>
</feature>
<dbReference type="Pfam" id="PF02944">
    <property type="entry name" value="BESS"/>
    <property type="match status" value="1"/>
</dbReference>
<gene>
    <name evidence="4" type="ORF">PSYICH_LOCUS4036</name>
</gene>
<sequence length="262" mass="30089">MRGLQNLRQKLYYQTHYKRSQDDLDLSQDHDETQDRQLVDVNGKSQTQVTPSRSTQFRRNKSDLESKLINYKGSQIKQPSPVIQNQSKETDDLAFFRSLQTSLDTLTPNEKLNFRMDVMQLLTRYTNRKPNQDIPNFPNFTPACQQAQQYPMDLRSSTSDGVCPKVLKCYNEAYSDLSNIEDGHSSESDESALEDENNRNGDETEETTYVTALSFGSFAIQHVHLTELSKTPNELGIPLESCERWRPTLIIGTDEVYPYLSA</sequence>
<proteinExistence type="predicted"/>
<dbReference type="EMBL" id="OV651825">
    <property type="protein sequence ID" value="CAH1102845.1"/>
    <property type="molecule type" value="Genomic_DNA"/>
</dbReference>
<accession>A0A9P0GAI5</accession>
<dbReference type="Proteomes" id="UP001153636">
    <property type="component" value="Chromosome 13"/>
</dbReference>
<comment type="subcellular location">
    <subcellularLocation>
        <location evidence="1">Nucleus</location>
    </subcellularLocation>
</comment>
<evidence type="ECO:0000313" key="5">
    <source>
        <dbReference type="Proteomes" id="UP001153636"/>
    </source>
</evidence>
<evidence type="ECO:0000256" key="1">
    <source>
        <dbReference type="PROSITE-ProRule" id="PRU00371"/>
    </source>
</evidence>
<name>A0A9P0GAI5_9CUCU</name>
<protein>
    <recommendedName>
        <fullName evidence="3">BESS domain-containing protein</fullName>
    </recommendedName>
</protein>
<dbReference type="PROSITE" id="PS51031">
    <property type="entry name" value="BESS"/>
    <property type="match status" value="1"/>
</dbReference>
<evidence type="ECO:0000259" key="3">
    <source>
        <dbReference type="PROSITE" id="PS51031"/>
    </source>
</evidence>
<feature type="compositionally biased region" description="Polar residues" evidence="2">
    <location>
        <begin position="43"/>
        <end position="57"/>
    </location>
</feature>
<dbReference type="GO" id="GO:0005634">
    <property type="term" value="C:nucleus"/>
    <property type="evidence" value="ECO:0007669"/>
    <property type="project" value="UniProtKB-SubCell"/>
</dbReference>
<feature type="region of interest" description="Disordered" evidence="2">
    <location>
        <begin position="180"/>
        <end position="204"/>
    </location>
</feature>
<reference evidence="4" key="1">
    <citation type="submission" date="2022-01" db="EMBL/GenBank/DDBJ databases">
        <authorList>
            <person name="King R."/>
        </authorList>
    </citation>
    <scope>NUCLEOTIDE SEQUENCE</scope>
</reference>
<organism evidence="4 5">
    <name type="scientific">Psylliodes chrysocephalus</name>
    <dbReference type="NCBI Taxonomy" id="3402493"/>
    <lineage>
        <taxon>Eukaryota</taxon>
        <taxon>Metazoa</taxon>
        <taxon>Ecdysozoa</taxon>
        <taxon>Arthropoda</taxon>
        <taxon>Hexapoda</taxon>
        <taxon>Insecta</taxon>
        <taxon>Pterygota</taxon>
        <taxon>Neoptera</taxon>
        <taxon>Endopterygota</taxon>
        <taxon>Coleoptera</taxon>
        <taxon>Polyphaga</taxon>
        <taxon>Cucujiformia</taxon>
        <taxon>Chrysomeloidea</taxon>
        <taxon>Chrysomelidae</taxon>
        <taxon>Galerucinae</taxon>
        <taxon>Alticini</taxon>
        <taxon>Psylliodes</taxon>
    </lineage>
</organism>
<evidence type="ECO:0000256" key="2">
    <source>
        <dbReference type="SAM" id="MobiDB-lite"/>
    </source>
</evidence>
<evidence type="ECO:0000313" key="4">
    <source>
        <dbReference type="EMBL" id="CAH1102845.1"/>
    </source>
</evidence>
<feature type="domain" description="BESS" evidence="3">
    <location>
        <begin position="89"/>
        <end position="128"/>
    </location>
</feature>
<dbReference type="GO" id="GO:0003677">
    <property type="term" value="F:DNA binding"/>
    <property type="evidence" value="ECO:0007669"/>
    <property type="project" value="InterPro"/>
</dbReference>